<feature type="transmembrane region" description="Helical" evidence="9">
    <location>
        <begin position="120"/>
        <end position="142"/>
    </location>
</feature>
<comment type="catalytic activity">
    <reaction evidence="9 10">
        <text>Release of signal peptides from bacterial membrane prolipoproteins. Hydrolyzes -Xaa-Yaa-Zaa-|-(S,diacylglyceryl)Cys-, in which Xaa is hydrophobic (preferably Leu), and Yaa (Ala or Ser) and Zaa (Gly or Ala) have small, neutral side chains.</text>
        <dbReference type="EC" id="3.4.23.36"/>
    </reaction>
</comment>
<feature type="transmembrane region" description="Helical" evidence="9">
    <location>
        <begin position="58"/>
        <end position="76"/>
    </location>
</feature>
<evidence type="ECO:0000256" key="7">
    <source>
        <dbReference type="ARBA" id="ARBA00022989"/>
    </source>
</evidence>
<dbReference type="HAMAP" id="MF_00161">
    <property type="entry name" value="LspA"/>
    <property type="match status" value="1"/>
</dbReference>
<dbReference type="RefSeq" id="WP_057797691.1">
    <property type="nucleotide sequence ID" value="NZ_BJZZ01000001.1"/>
</dbReference>
<dbReference type="UniPathway" id="UPA00665"/>
<gene>
    <name evidence="9" type="primary">lspA</name>
    <name evidence="12" type="ORF">IV88_GL000116</name>
</gene>
<dbReference type="PROSITE" id="PS00855">
    <property type="entry name" value="SPASE_II"/>
    <property type="match status" value="1"/>
</dbReference>
<evidence type="ECO:0000313" key="12">
    <source>
        <dbReference type="EMBL" id="KRO26331.1"/>
    </source>
</evidence>
<reference evidence="12 13" key="1">
    <citation type="journal article" date="2015" name="Genome Announc.">
        <title>Expanding the biotechnology potential of lactobacilli through comparative genomics of 213 strains and associated genera.</title>
        <authorList>
            <person name="Sun Z."/>
            <person name="Harris H.M."/>
            <person name="McCann A."/>
            <person name="Guo C."/>
            <person name="Argimon S."/>
            <person name="Zhang W."/>
            <person name="Yang X."/>
            <person name="Jeffery I.B."/>
            <person name="Cooney J.C."/>
            <person name="Kagawa T.F."/>
            <person name="Liu W."/>
            <person name="Song Y."/>
            <person name="Salvetti E."/>
            <person name="Wrobel A."/>
            <person name="Rasinkangas P."/>
            <person name="Parkhill J."/>
            <person name="Rea M.C."/>
            <person name="O'Sullivan O."/>
            <person name="Ritari J."/>
            <person name="Douillard F.P."/>
            <person name="Paul Ross R."/>
            <person name="Yang R."/>
            <person name="Briner A.E."/>
            <person name="Felis G.E."/>
            <person name="de Vos W.M."/>
            <person name="Barrangou R."/>
            <person name="Klaenhammer T.R."/>
            <person name="Caufield P.W."/>
            <person name="Cui Y."/>
            <person name="Zhang H."/>
            <person name="O'Toole P.W."/>
        </authorList>
    </citation>
    <scope>NUCLEOTIDE SEQUENCE [LARGE SCALE GENOMIC DNA]</scope>
    <source>
        <strain evidence="12 13">DSM 23026</strain>
    </source>
</reference>
<evidence type="ECO:0000256" key="9">
    <source>
        <dbReference type="HAMAP-Rule" id="MF_00161"/>
    </source>
</evidence>
<evidence type="ECO:0000256" key="8">
    <source>
        <dbReference type="ARBA" id="ARBA00023136"/>
    </source>
</evidence>
<comment type="subcellular location">
    <subcellularLocation>
        <location evidence="9">Cell membrane</location>
        <topology evidence="9">Multi-pass membrane protein</topology>
    </subcellularLocation>
</comment>
<keyword evidence="3 9" id="KW-0645">Protease</keyword>
<comment type="similarity">
    <text evidence="1 9 11">Belongs to the peptidase A8 family.</text>
</comment>
<keyword evidence="5 9" id="KW-0064">Aspartyl protease</keyword>
<keyword evidence="2 9" id="KW-1003">Cell membrane</keyword>
<dbReference type="PANTHER" id="PTHR33695">
    <property type="entry name" value="LIPOPROTEIN SIGNAL PEPTIDASE"/>
    <property type="match status" value="1"/>
</dbReference>
<dbReference type="InterPro" id="IPR001872">
    <property type="entry name" value="Peptidase_A8"/>
</dbReference>
<keyword evidence="6 9" id="KW-0378">Hydrolase</keyword>
<dbReference type="PATRIC" id="fig|480391.4.peg.118"/>
<dbReference type="GO" id="GO:0005886">
    <property type="term" value="C:plasma membrane"/>
    <property type="evidence" value="ECO:0007669"/>
    <property type="project" value="UniProtKB-SubCell"/>
</dbReference>
<keyword evidence="7 9" id="KW-1133">Transmembrane helix</keyword>
<evidence type="ECO:0000256" key="4">
    <source>
        <dbReference type="ARBA" id="ARBA00022692"/>
    </source>
</evidence>
<organism evidence="12 13">
    <name type="scientific">Pediococcus argentinicus</name>
    <dbReference type="NCBI Taxonomy" id="480391"/>
    <lineage>
        <taxon>Bacteria</taxon>
        <taxon>Bacillati</taxon>
        <taxon>Bacillota</taxon>
        <taxon>Bacilli</taxon>
        <taxon>Lactobacillales</taxon>
        <taxon>Lactobacillaceae</taxon>
        <taxon>Pediococcus</taxon>
    </lineage>
</organism>
<keyword evidence="13" id="KW-1185">Reference proteome</keyword>
<dbReference type="GO" id="GO:0004190">
    <property type="term" value="F:aspartic-type endopeptidase activity"/>
    <property type="evidence" value="ECO:0007669"/>
    <property type="project" value="UniProtKB-UniRule"/>
</dbReference>
<dbReference type="AlphaFoldDB" id="A0A0R2NNQ7"/>
<feature type="active site" evidence="9">
    <location>
        <position position="110"/>
    </location>
</feature>
<evidence type="ECO:0000256" key="2">
    <source>
        <dbReference type="ARBA" id="ARBA00022475"/>
    </source>
</evidence>
<feature type="active site" evidence="9">
    <location>
        <position position="126"/>
    </location>
</feature>
<dbReference type="PANTHER" id="PTHR33695:SF1">
    <property type="entry name" value="LIPOPROTEIN SIGNAL PEPTIDASE"/>
    <property type="match status" value="1"/>
</dbReference>
<accession>A0A0R2NNQ7</accession>
<dbReference type="OrthoDB" id="9810259at2"/>
<dbReference type="PRINTS" id="PR00781">
    <property type="entry name" value="LIPOSIGPTASE"/>
</dbReference>
<proteinExistence type="inferred from homology"/>
<feature type="transmembrane region" description="Helical" evidence="9">
    <location>
        <begin position="83"/>
        <end position="100"/>
    </location>
</feature>
<dbReference type="Pfam" id="PF01252">
    <property type="entry name" value="Peptidase_A8"/>
    <property type="match status" value="1"/>
</dbReference>
<dbReference type="EMBL" id="JQCQ01000001">
    <property type="protein sequence ID" value="KRO26331.1"/>
    <property type="molecule type" value="Genomic_DNA"/>
</dbReference>
<dbReference type="GO" id="GO:0006508">
    <property type="term" value="P:proteolysis"/>
    <property type="evidence" value="ECO:0007669"/>
    <property type="project" value="UniProtKB-KW"/>
</dbReference>
<evidence type="ECO:0000256" key="3">
    <source>
        <dbReference type="ARBA" id="ARBA00022670"/>
    </source>
</evidence>
<evidence type="ECO:0000256" key="10">
    <source>
        <dbReference type="RuleBase" id="RU000594"/>
    </source>
</evidence>
<evidence type="ECO:0000313" key="13">
    <source>
        <dbReference type="Proteomes" id="UP000051249"/>
    </source>
</evidence>
<comment type="pathway">
    <text evidence="9">Protein modification; lipoprotein biosynthesis (signal peptide cleavage).</text>
</comment>
<keyword evidence="4 9" id="KW-0812">Transmembrane</keyword>
<comment type="caution">
    <text evidence="12">The sequence shown here is derived from an EMBL/GenBank/DDBJ whole genome shotgun (WGS) entry which is preliminary data.</text>
</comment>
<evidence type="ECO:0000256" key="5">
    <source>
        <dbReference type="ARBA" id="ARBA00022750"/>
    </source>
</evidence>
<comment type="function">
    <text evidence="9 10">This protein specifically catalyzes the removal of signal peptides from prolipoproteins.</text>
</comment>
<sequence>MIVYMMGLVLLIIDQIVKSIVNKTIPIGHIRPGIEGIISITNLRNTGAAWSILEGSQWFFYIVSIIAISVIVYLLFRMRSSLGFTIGFVLMLAGTIGNFIDRIRLHYVVDMFQLDLFSFPIFNVADMCLTFGVIVIFGMIIFEDRLDGK</sequence>
<dbReference type="NCBIfam" id="TIGR00077">
    <property type="entry name" value="lspA"/>
    <property type="match status" value="1"/>
</dbReference>
<evidence type="ECO:0000256" key="11">
    <source>
        <dbReference type="RuleBase" id="RU004181"/>
    </source>
</evidence>
<comment type="caution">
    <text evidence="9">Lacks conserved residue(s) required for the propagation of feature annotation.</text>
</comment>
<dbReference type="EC" id="3.4.23.36" evidence="9"/>
<evidence type="ECO:0000256" key="1">
    <source>
        <dbReference type="ARBA" id="ARBA00006139"/>
    </source>
</evidence>
<name>A0A0R2NNQ7_9LACO</name>
<dbReference type="Proteomes" id="UP000051249">
    <property type="component" value="Unassembled WGS sequence"/>
</dbReference>
<protein>
    <recommendedName>
        <fullName evidence="9">Lipoprotein signal peptidase</fullName>
        <ecNumber evidence="9">3.4.23.36</ecNumber>
    </recommendedName>
    <alternativeName>
        <fullName evidence="9">Prolipoprotein signal peptidase</fullName>
    </alternativeName>
    <alternativeName>
        <fullName evidence="9">Signal peptidase II</fullName>
        <shortName evidence="9">SPase II</shortName>
    </alternativeName>
</protein>
<keyword evidence="8 9" id="KW-0472">Membrane</keyword>
<evidence type="ECO:0000256" key="6">
    <source>
        <dbReference type="ARBA" id="ARBA00022801"/>
    </source>
</evidence>